<evidence type="ECO:0000256" key="5">
    <source>
        <dbReference type="ARBA" id="ARBA00023123"/>
    </source>
</evidence>
<dbReference type="SUPFAM" id="SSF90257">
    <property type="entry name" value="Myosin rod fragments"/>
    <property type="match status" value="4"/>
</dbReference>
<comment type="similarity">
    <text evidence="1 8">Belongs to the TRAFAC class myosin-kinesin ATPase superfamily. Myosin family.</text>
</comment>
<dbReference type="Pfam" id="PF01576">
    <property type="entry name" value="Myosin_tail_1"/>
    <property type="match status" value="1"/>
</dbReference>
<dbReference type="Gene3D" id="1.10.10.820">
    <property type="match status" value="1"/>
</dbReference>
<feature type="domain" description="Myosin motor" evidence="10">
    <location>
        <begin position="92"/>
        <end position="782"/>
    </location>
</feature>
<feature type="region of interest" description="Actin-binding" evidence="8">
    <location>
        <begin position="660"/>
        <end position="682"/>
    </location>
</feature>
<evidence type="ECO:0000256" key="8">
    <source>
        <dbReference type="PROSITE-ProRule" id="PRU00782"/>
    </source>
</evidence>
<evidence type="ECO:0000313" key="12">
    <source>
        <dbReference type="Proteomes" id="UP000695022"/>
    </source>
</evidence>
<keyword evidence="7 8" id="KW-0009">Actin-binding</keyword>
<feature type="compositionally biased region" description="Basic and acidic residues" evidence="9">
    <location>
        <begin position="1608"/>
        <end position="1617"/>
    </location>
</feature>
<keyword evidence="4" id="KW-0175">Coiled coil</keyword>
<dbReference type="RefSeq" id="XP_014661502.1">
    <property type="nucleotide sequence ID" value="XM_014806016.1"/>
</dbReference>
<keyword evidence="3 8" id="KW-0067">ATP-binding</keyword>
<feature type="region of interest" description="Disordered" evidence="9">
    <location>
        <begin position="1504"/>
        <end position="1550"/>
    </location>
</feature>
<feature type="region of interest" description="Disordered" evidence="9">
    <location>
        <begin position="1584"/>
        <end position="1617"/>
    </location>
</feature>
<feature type="compositionally biased region" description="Basic residues" evidence="9">
    <location>
        <begin position="1946"/>
        <end position="1955"/>
    </location>
</feature>
<evidence type="ECO:0000256" key="6">
    <source>
        <dbReference type="ARBA" id="ARBA00023175"/>
    </source>
</evidence>
<dbReference type="InterPro" id="IPR027417">
    <property type="entry name" value="P-loop_NTPase"/>
</dbReference>
<feature type="region of interest" description="Disordered" evidence="9">
    <location>
        <begin position="1926"/>
        <end position="1955"/>
    </location>
</feature>
<dbReference type="InterPro" id="IPR008989">
    <property type="entry name" value="Myosin_S1_N"/>
</dbReference>
<dbReference type="Pfam" id="PF02736">
    <property type="entry name" value="Myosin_N"/>
    <property type="match status" value="1"/>
</dbReference>
<dbReference type="SUPFAM" id="SSF57997">
    <property type="entry name" value="Tropomyosin"/>
    <property type="match status" value="1"/>
</dbReference>
<dbReference type="InterPro" id="IPR001609">
    <property type="entry name" value="Myosin_head_motor_dom-like"/>
</dbReference>
<evidence type="ECO:0000259" key="11">
    <source>
        <dbReference type="PROSITE" id="PS51844"/>
    </source>
</evidence>
<dbReference type="InterPro" id="IPR002928">
    <property type="entry name" value="Myosin_tail"/>
</dbReference>
<dbReference type="SMART" id="SM00242">
    <property type="entry name" value="MYSc"/>
    <property type="match status" value="1"/>
</dbReference>
<dbReference type="SUPFAM" id="SSF52540">
    <property type="entry name" value="P-loop containing nucleoside triphosphate hydrolases"/>
    <property type="match status" value="1"/>
</dbReference>
<evidence type="ECO:0000256" key="9">
    <source>
        <dbReference type="SAM" id="MobiDB-lite"/>
    </source>
</evidence>
<dbReference type="PROSITE" id="PS51456">
    <property type="entry name" value="MYOSIN_MOTOR"/>
    <property type="match status" value="1"/>
</dbReference>
<keyword evidence="6 8" id="KW-0505">Motor protein</keyword>
<proteinExistence type="inferred from homology"/>
<dbReference type="Gene3D" id="1.20.120.720">
    <property type="entry name" value="Myosin VI head, motor domain, U50 subdomain"/>
    <property type="match status" value="1"/>
</dbReference>
<keyword evidence="12" id="KW-1185">Reference proteome</keyword>
<dbReference type="Gene3D" id="1.20.5.4820">
    <property type="match status" value="1"/>
</dbReference>
<dbReference type="Gene3D" id="3.40.850.10">
    <property type="entry name" value="Kinesin motor domain"/>
    <property type="match status" value="1"/>
</dbReference>
<dbReference type="CDD" id="cd01377">
    <property type="entry name" value="MYSc_class_II"/>
    <property type="match status" value="1"/>
</dbReference>
<dbReference type="PRINTS" id="PR00193">
    <property type="entry name" value="MYOSINHEAVY"/>
</dbReference>
<keyword evidence="5 8" id="KW-0518">Myosin</keyword>
<sequence>MLTRALSLPYGTKELLLQDPWQFLKPDEKMVREQEAISFDAKKMWWVPDKKEGYIIGYLVEKKGDNVTITVKGEEMEIKKDKISQMNPPKFEKSEDMANLTHLHDASILHNLRQRYYAWMIYTYSGLFCVVINPYKRLPIYIPDVVAEYKGKRRTDMPPHLFSVSDNAYTDMLWNRENQSLLITGESGAGKTENTKKVIAYFANIAAGGMQSFGPKGITLEDQIVQANPVMESFGNAKTVRNDNSSRFGKFIRIHFGTKGRLAGGDIESYLLEKSRVVAQADMERSYHIFYQLTSNAFPDLKAKILLNEPIGHYHFQSQGKTYIDGVDDAEEMRLTDEAFDILGFTDDEKLNIYKIVAAVMHLGNMHFKQRTRDEQAEADGTEAGEKVAHLMGISDADLFKGLLKPRIKVGSELVQKGQNRDQVMYAIGTLAKATYDRMFRWLVSRLNKTLDTNAKKQFFIGVLDIAGFEIFDFNSFEQICINFTNEKLQQYFNHHMFVLEQEEYEREGIQWTFIDFGLDLQPCIDLIEKPMGMFSILEEECMFPKATDQTFTQKMMDNHLGKSPNFLKPKAVKAGTTEANFGIKHYAGIVNYNTSFWIDKNKDPLNDTVCELFARSKGNPLLSELYYDKLGDDEETGGKVRRRKGSGFLTVSTIYREQLRRLMNALNATAPHFVRCIIPNESKEAGELDAPLVMHQLGCNGVLEGIRICRKGYPNRMLYADFKHRYQILAPNCVPDGFTDGKQIASSLLLALNWDVNDYKIGGTKIFFKAGVLGRLEELREVCITRVITLTQAQIRGYQGRAEYAKLKAQRLGMILIQRNVRKYIQCRNWPWWKLYTKVKPMLSIARQEDEMKRMQQHLDEMQLELAKEAKARNNYEDIIARLIAEKTVLYEQVQTDLEDISTIEERAAKLITQKLELEALLKEVEERLLEEEHGTLVLAEARKRAEAECIDLRGLLEVLERKLKKVENEKVIRDVQIRQMNEEFAKQEEAAAIASKAKRALEETLMRAQAELQKEEEKANQMAKAKAKMEAELDELEDNLERERKIRTDVEKARKKMEGDLKIAQEGIEEMERARKEVEESVRRKEKEMAQLHSQMEDDRGVIRQLQKKIKELQARIEELEEELEAERQARSKVEKQRAELARELEELHERLEEAGGATGAQLELNKRREAELAKLRRDLEEQAMQHEATVSSLRKKQNDIIAEMAEQIEQLQKIKAKLEREKHELTRDMDDLRLNMEHVAKAKQQAEKLAKSMENQLGEANSRLDESSRIINTLNAQQLKLNNDVSDLMRQLEEAEAQINQLNRAKASLQSSLEEARNSLEDESKAKLALQSQLRNAQHDIEQLREQAEEGEEARSQLLRQLAKVTNELQTLRARVEAEGLGGGGAEAEEIKRKLQAKLMEAEDQIDALKSKVASVDKQKHRLQNDLDDMSIEVERANAAASAAEKRQRNFDKTLAESKQKIDDIAAELEASQRECRTMSTEMFKSKTVNEELADGNEALKRENRSLADEMKDLTDQLGEEGRSMHDLDKARRKAMQEKEELQSALEEAEAALEQEESKVVRSQLELQQIRQEVDRRLAEKDDEFETTRRNHQRAVDSMQASLEAEAKGRAEAMKMKKKLENDIHELELSLDGANRQNADAQRNLKKQQEEIANLQAQIDDEQRVRDQLREQLAASERRCGALSTELEETRGALELSEHNRRGIESELNEANERVGDVQSQLTSASAAKRKLEGEMAAMQADLDETIREMKDADEKARTASADASRLAEELHREQEHANGCERARKSLEQQLKEMQVRLDEAEANVLKGGKKLISKLEQRVRELESELASEQRRHSDLQKNYRKADRQVKDMHNQMEEDKKSQEHLQELLDRVNGKISMFKRQIEEAEEVGNMNLSKFRKVQSQLEESEARAEEAEAMVGKLRAMTRSASHVRPGQSPSMSAMRRRMNSNQE</sequence>
<dbReference type="Gene3D" id="2.30.30.360">
    <property type="entry name" value="Myosin S1 fragment, N-terminal"/>
    <property type="match status" value="1"/>
</dbReference>
<evidence type="ECO:0000256" key="7">
    <source>
        <dbReference type="ARBA" id="ARBA00023203"/>
    </source>
</evidence>
<dbReference type="PROSITE" id="PS51844">
    <property type="entry name" value="SH3_LIKE"/>
    <property type="match status" value="1"/>
</dbReference>
<dbReference type="InterPro" id="IPR004009">
    <property type="entry name" value="SH3_Myosin"/>
</dbReference>
<dbReference type="InterPro" id="IPR036961">
    <property type="entry name" value="Kinesin_motor_dom_sf"/>
</dbReference>
<accession>A0ABM1DNI1</accession>
<dbReference type="Pfam" id="PF00063">
    <property type="entry name" value="Myosin_head"/>
    <property type="match status" value="1"/>
</dbReference>
<evidence type="ECO:0000256" key="2">
    <source>
        <dbReference type="ARBA" id="ARBA00022741"/>
    </source>
</evidence>
<dbReference type="PROSITE" id="PS50096">
    <property type="entry name" value="IQ"/>
    <property type="match status" value="1"/>
</dbReference>
<keyword evidence="2 8" id="KW-0547">Nucleotide-binding</keyword>
<evidence type="ECO:0000256" key="3">
    <source>
        <dbReference type="ARBA" id="ARBA00022840"/>
    </source>
</evidence>
<dbReference type="Gene3D" id="1.20.5.370">
    <property type="match status" value="4"/>
</dbReference>
<dbReference type="PANTHER" id="PTHR13140:SF857">
    <property type="entry name" value="MYOSIN-11"/>
    <property type="match status" value="1"/>
</dbReference>
<evidence type="ECO:0000256" key="4">
    <source>
        <dbReference type="ARBA" id="ARBA00023054"/>
    </source>
</evidence>
<dbReference type="PANTHER" id="PTHR13140">
    <property type="entry name" value="MYOSIN"/>
    <property type="match status" value="1"/>
</dbReference>
<feature type="compositionally biased region" description="Basic and acidic residues" evidence="9">
    <location>
        <begin position="1504"/>
        <end position="1545"/>
    </location>
</feature>
<name>A0ABM1DNI1_PRICU</name>
<dbReference type="GeneID" id="106804720"/>
<evidence type="ECO:0000256" key="1">
    <source>
        <dbReference type="ARBA" id="ARBA00008314"/>
    </source>
</evidence>
<dbReference type="Gene3D" id="1.20.58.530">
    <property type="match status" value="1"/>
</dbReference>
<protein>
    <submittedName>
        <fullName evidence="13">Myosin heavy chain, striated muscle-like isoform X1</fullName>
    </submittedName>
</protein>
<evidence type="ECO:0000259" key="10">
    <source>
        <dbReference type="PROSITE" id="PS51456"/>
    </source>
</evidence>
<dbReference type="Gene3D" id="1.20.5.340">
    <property type="match status" value="4"/>
</dbReference>
<feature type="binding site" evidence="8">
    <location>
        <begin position="185"/>
        <end position="192"/>
    </location>
    <ligand>
        <name>ATP</name>
        <dbReference type="ChEBI" id="CHEBI:30616"/>
    </ligand>
</feature>
<evidence type="ECO:0000313" key="13">
    <source>
        <dbReference type="RefSeq" id="XP_014661502.1"/>
    </source>
</evidence>
<organism evidence="12 13">
    <name type="scientific">Priapulus caudatus</name>
    <name type="common">Priapulid worm</name>
    <dbReference type="NCBI Taxonomy" id="37621"/>
    <lineage>
        <taxon>Eukaryota</taxon>
        <taxon>Metazoa</taxon>
        <taxon>Ecdysozoa</taxon>
        <taxon>Scalidophora</taxon>
        <taxon>Priapulida</taxon>
        <taxon>Priapulimorpha</taxon>
        <taxon>Priapulimorphida</taxon>
        <taxon>Priapulidae</taxon>
        <taxon>Priapulus</taxon>
    </lineage>
</organism>
<dbReference type="InterPro" id="IPR014751">
    <property type="entry name" value="XRCC4-like_C"/>
</dbReference>
<reference evidence="13" key="1">
    <citation type="submission" date="2025-08" db="UniProtKB">
        <authorList>
            <consortium name="RefSeq"/>
        </authorList>
    </citation>
    <scope>IDENTIFICATION</scope>
</reference>
<feature type="domain" description="Myosin N-terminal SH3-like" evidence="11">
    <location>
        <begin position="40"/>
        <end position="88"/>
    </location>
</feature>
<gene>
    <name evidence="13" type="primary">LOC106804720</name>
</gene>
<dbReference type="Proteomes" id="UP000695022">
    <property type="component" value="Unplaced"/>
</dbReference>